<reference evidence="3" key="3">
    <citation type="submission" date="2025-05" db="UniProtKB">
        <authorList>
            <consortium name="EnsemblMetazoa"/>
        </authorList>
    </citation>
    <scope>IDENTIFICATION</scope>
</reference>
<evidence type="ECO:0000256" key="1">
    <source>
        <dbReference type="SAM" id="Coils"/>
    </source>
</evidence>
<organism evidence="5">
    <name type="scientific">Drosophila rhopaloa</name>
    <name type="common">Fruit fly</name>
    <dbReference type="NCBI Taxonomy" id="1041015"/>
    <lineage>
        <taxon>Eukaryota</taxon>
        <taxon>Metazoa</taxon>
        <taxon>Ecdysozoa</taxon>
        <taxon>Arthropoda</taxon>
        <taxon>Hexapoda</taxon>
        <taxon>Insecta</taxon>
        <taxon>Pterygota</taxon>
        <taxon>Neoptera</taxon>
        <taxon>Endopterygota</taxon>
        <taxon>Diptera</taxon>
        <taxon>Brachycera</taxon>
        <taxon>Muscomorpha</taxon>
        <taxon>Ephydroidea</taxon>
        <taxon>Drosophilidae</taxon>
        <taxon>Drosophila</taxon>
        <taxon>Sophophora</taxon>
    </lineage>
</organism>
<dbReference type="InterPro" id="IPR050373">
    <property type="entry name" value="Fibrinogen_C-term_domain"/>
</dbReference>
<keyword evidence="4" id="KW-1185">Reference proteome</keyword>
<dbReference type="PANTHER" id="PTHR19143">
    <property type="entry name" value="FIBRINOGEN/TENASCIN/ANGIOPOEITIN"/>
    <property type="match status" value="1"/>
</dbReference>
<gene>
    <name evidence="5" type="primary">LOC108046883</name>
    <name evidence="3" type="synonym">108046883</name>
</gene>
<protein>
    <submittedName>
        <fullName evidence="5">Fibrinogen-like protein A</fullName>
    </submittedName>
</protein>
<accession>A0A6P4F4N4</accession>
<evidence type="ECO:0000259" key="2">
    <source>
        <dbReference type="PROSITE" id="PS51406"/>
    </source>
</evidence>
<keyword evidence="1" id="KW-0175">Coiled coil</keyword>
<dbReference type="Pfam" id="PF00147">
    <property type="entry name" value="Fibrinogen_C"/>
    <property type="match status" value="1"/>
</dbReference>
<dbReference type="InterPro" id="IPR014716">
    <property type="entry name" value="Fibrinogen_a/b/g_C_1"/>
</dbReference>
<evidence type="ECO:0000313" key="3">
    <source>
        <dbReference type="EnsemblMetazoa" id="XP_016982323.1"/>
    </source>
</evidence>
<dbReference type="PANTHER" id="PTHR19143:SF327">
    <property type="entry name" value="FI21813P1-RELATED"/>
    <property type="match status" value="1"/>
</dbReference>
<dbReference type="Gene3D" id="3.90.215.10">
    <property type="entry name" value="Gamma Fibrinogen, chain A, domain 1"/>
    <property type="match status" value="1"/>
</dbReference>
<reference evidence="5" key="2">
    <citation type="submission" date="2025-04" db="UniProtKB">
        <authorList>
            <consortium name="RefSeq"/>
        </authorList>
    </citation>
    <scope>IDENTIFICATION</scope>
</reference>
<dbReference type="EnsemblMetazoa" id="XM_017126834.1">
    <property type="protein sequence ID" value="XP_016982323.1"/>
    <property type="gene ID" value="LOC108046883"/>
</dbReference>
<dbReference type="GO" id="GO:0005615">
    <property type="term" value="C:extracellular space"/>
    <property type="evidence" value="ECO:0007669"/>
    <property type="project" value="TreeGrafter"/>
</dbReference>
<dbReference type="RefSeq" id="XP_016982323.1">
    <property type="nucleotide sequence ID" value="XM_017126834.1"/>
</dbReference>
<dbReference type="AlphaFoldDB" id="A0A6P4F4N4"/>
<dbReference type="SUPFAM" id="SSF56496">
    <property type="entry name" value="Fibrinogen C-terminal domain-like"/>
    <property type="match status" value="1"/>
</dbReference>
<name>A0A6P4F4N4_DRORH</name>
<sequence length="370" mass="42190">MEHLKMLRLLSCLLGLLILPSVTFYIAFNSKGQLLCVLQDEPGQCGSYCLSALNALFNDTDNIRTLDEIKAELKAGFDSGHKQEHKEDFANSIQALQAKLDVRLHRMVELRTTKIVADANDELKSQLKERDEQISTLTTQIEAIEKTKSELSSQVSELHKYCDILPDSCPSDSPNGIYQIKLRGLEPFEVPCATSPPGWTVIERRVDGSENFNRTWNEYKSGFGNVSRDFFIGLEKLHRMTEARPHELYIKLGKVDGSRTYAQYDDFKIGNEKEFYELKNLGKYSGTAGDSVINSKNQKFSTFDRDNDGNSEYNYAMGYGAWWHGSRSFISLNAKYFKDDKAWNGIIWNLFNGFPESLTFVEMMIRPKSL</sequence>
<dbReference type="CDD" id="cd00087">
    <property type="entry name" value="FReD"/>
    <property type="match status" value="1"/>
</dbReference>
<dbReference type="InterPro" id="IPR002181">
    <property type="entry name" value="Fibrinogen_a/b/g_C_dom"/>
</dbReference>
<reference evidence="4" key="1">
    <citation type="journal article" date="2021" name="Elife">
        <title>Highly contiguous assemblies of 101 drosophilid genomes.</title>
        <authorList>
            <person name="Kim B.Y."/>
            <person name="Wang J.R."/>
            <person name="Miller D.E."/>
            <person name="Barmina O."/>
            <person name="Delaney E."/>
            <person name="Thompson A."/>
            <person name="Comeault A.A."/>
            <person name="Peede D."/>
            <person name="D'Agostino E.R."/>
            <person name="Pelaez J."/>
            <person name="Aguilar J.M."/>
            <person name="Haji D."/>
            <person name="Matsunaga T."/>
            <person name="Armstrong E.E."/>
            <person name="Zych M."/>
            <person name="Ogawa Y."/>
            <person name="Stamenkovic-Radak M."/>
            <person name="Jelic M."/>
            <person name="Veselinovic M.S."/>
            <person name="Tanaskovic M."/>
            <person name="Eric P."/>
            <person name="Gao J.J."/>
            <person name="Katoh T.K."/>
            <person name="Toda M.J."/>
            <person name="Watabe H."/>
            <person name="Watada M."/>
            <person name="Davis J.S."/>
            <person name="Moyle L.C."/>
            <person name="Manoli G."/>
            <person name="Bertolini E."/>
            <person name="Kostal V."/>
            <person name="Hawley R.S."/>
            <person name="Takahashi A."/>
            <person name="Jones C.D."/>
            <person name="Price D.K."/>
            <person name="Whiteman N."/>
            <person name="Kopp A."/>
            <person name="Matute D.R."/>
            <person name="Petrov D.A."/>
        </authorList>
    </citation>
    <scope>NUCLEOTIDE SEQUENCE [LARGE SCALE GENOMIC DNA]</scope>
</reference>
<evidence type="ECO:0000313" key="5">
    <source>
        <dbReference type="RefSeq" id="XP_016982323.1"/>
    </source>
</evidence>
<evidence type="ECO:0000313" key="4">
    <source>
        <dbReference type="Proteomes" id="UP001652680"/>
    </source>
</evidence>
<dbReference type="SMART" id="SM00186">
    <property type="entry name" value="FBG"/>
    <property type="match status" value="1"/>
</dbReference>
<feature type="coiled-coil region" evidence="1">
    <location>
        <begin position="120"/>
        <end position="154"/>
    </location>
</feature>
<dbReference type="GeneID" id="108046883"/>
<dbReference type="PROSITE" id="PS51406">
    <property type="entry name" value="FIBRINOGEN_C_2"/>
    <property type="match status" value="1"/>
</dbReference>
<dbReference type="InterPro" id="IPR036056">
    <property type="entry name" value="Fibrinogen-like_C"/>
</dbReference>
<feature type="domain" description="Fibrinogen C-terminal" evidence="2">
    <location>
        <begin position="160"/>
        <end position="369"/>
    </location>
</feature>
<dbReference type="Proteomes" id="UP001652680">
    <property type="component" value="Unassembled WGS sequence"/>
</dbReference>
<dbReference type="OrthoDB" id="6145874at2759"/>
<proteinExistence type="predicted"/>